<dbReference type="CDD" id="cd17328">
    <property type="entry name" value="MFS_spinster_like"/>
    <property type="match status" value="1"/>
</dbReference>
<dbReference type="Pfam" id="PF07690">
    <property type="entry name" value="MFS_1"/>
    <property type="match status" value="1"/>
</dbReference>
<sequence>MAASAAPSAYPRPLIAWCTVGLLTLAYILSFIDRQIMSLLVAPIRRDLGISDTQMSLLMGFSFAVFYTLCGIPLGRLADVASRRWIVTWGVAFWSLATAACGLGHHYWQLFLGRVGVGIGEAALSPAAYSLITDSFGPERRATAISVFATGIFIGTGMAYVLGGLVVGFAAEQGETILPLVGATRPWQLVFYLLGGIGLLFAWVLLLIREPLRHGTPAGASPIPLREVFGTLARHRRTVVLHNFGFAGIALALYSVNAWIPSVWQRVHGWEIRDVGLVYGTIVCFAGGFGIVFGGWLADRWRSQGMSDATLRVGMLGGLIGAPLSLAMAFMPNGTALAVLMIPVTIFIAMPLGVAASAIQDLVPNGMRGQTSAIYLFVVNIVGLGFGPTAVALLTDRVFADDASVHLSLAIVTCAAQLLAFVLLARGRIHYRASLLQIEGRS</sequence>
<feature type="transmembrane region" description="Helical" evidence="6">
    <location>
        <begin position="371"/>
        <end position="393"/>
    </location>
</feature>
<evidence type="ECO:0000313" key="8">
    <source>
        <dbReference type="EMBL" id="TDU32238.1"/>
    </source>
</evidence>
<feature type="domain" description="Major facilitator superfamily (MFS) profile" evidence="7">
    <location>
        <begin position="19"/>
        <end position="428"/>
    </location>
</feature>
<keyword evidence="4 6" id="KW-1133">Transmembrane helix</keyword>
<feature type="transmembrane region" description="Helical" evidence="6">
    <location>
        <begin position="111"/>
        <end position="132"/>
    </location>
</feature>
<feature type="transmembrane region" description="Helical" evidence="6">
    <location>
        <begin position="336"/>
        <end position="359"/>
    </location>
</feature>
<dbReference type="Gene3D" id="1.20.1250.20">
    <property type="entry name" value="MFS general substrate transporter like domains"/>
    <property type="match status" value="1"/>
</dbReference>
<dbReference type="InterPro" id="IPR011701">
    <property type="entry name" value="MFS"/>
</dbReference>
<comment type="caution">
    <text evidence="8">The sequence shown here is derived from an EMBL/GenBank/DDBJ whole genome shotgun (WGS) entry which is preliminary data.</text>
</comment>
<dbReference type="GO" id="GO:0022857">
    <property type="term" value="F:transmembrane transporter activity"/>
    <property type="evidence" value="ECO:0007669"/>
    <property type="project" value="InterPro"/>
</dbReference>
<feature type="transmembrane region" description="Helical" evidence="6">
    <location>
        <begin position="276"/>
        <end position="297"/>
    </location>
</feature>
<feature type="transmembrane region" description="Helical" evidence="6">
    <location>
        <begin position="244"/>
        <end position="264"/>
    </location>
</feature>
<keyword evidence="3 6" id="KW-0812">Transmembrane</keyword>
<dbReference type="InterPro" id="IPR020846">
    <property type="entry name" value="MFS_dom"/>
</dbReference>
<protein>
    <submittedName>
        <fullName evidence="8">Putative MFS family arabinose efflux permease</fullName>
    </submittedName>
</protein>
<feature type="transmembrane region" description="Helical" evidence="6">
    <location>
        <begin position="189"/>
        <end position="208"/>
    </location>
</feature>
<feature type="transmembrane region" description="Helical" evidence="6">
    <location>
        <begin position="54"/>
        <end position="74"/>
    </location>
</feature>
<feature type="transmembrane region" description="Helical" evidence="6">
    <location>
        <begin position="144"/>
        <end position="169"/>
    </location>
</feature>
<dbReference type="RefSeq" id="WP_246051551.1">
    <property type="nucleotide sequence ID" value="NZ_MWIN01000001.1"/>
</dbReference>
<gene>
    <name evidence="8" type="ORF">DFR24_1627</name>
</gene>
<dbReference type="AlphaFoldDB" id="A0A4R7PDQ0"/>
<evidence type="ECO:0000313" key="9">
    <source>
        <dbReference type="Proteomes" id="UP000295341"/>
    </source>
</evidence>
<keyword evidence="9" id="KW-1185">Reference proteome</keyword>
<dbReference type="Proteomes" id="UP000295341">
    <property type="component" value="Unassembled WGS sequence"/>
</dbReference>
<evidence type="ECO:0000259" key="7">
    <source>
        <dbReference type="PROSITE" id="PS50850"/>
    </source>
</evidence>
<feature type="transmembrane region" description="Helical" evidence="6">
    <location>
        <begin position="405"/>
        <end position="425"/>
    </location>
</feature>
<dbReference type="PROSITE" id="PS50850">
    <property type="entry name" value="MFS"/>
    <property type="match status" value="1"/>
</dbReference>
<reference evidence="8 9" key="1">
    <citation type="submission" date="2019-03" db="EMBL/GenBank/DDBJ databases">
        <title>Genomic Encyclopedia of Type Strains, Phase IV (KMG-IV): sequencing the most valuable type-strain genomes for metagenomic binning, comparative biology and taxonomic classification.</title>
        <authorList>
            <person name="Goeker M."/>
        </authorList>
    </citation>
    <scope>NUCLEOTIDE SEQUENCE [LARGE SCALE GENOMIC DNA]</scope>
    <source>
        <strain evidence="8 9">DSM 26377</strain>
    </source>
</reference>
<dbReference type="GO" id="GO:0016020">
    <property type="term" value="C:membrane"/>
    <property type="evidence" value="ECO:0007669"/>
    <property type="project" value="UniProtKB-SubCell"/>
</dbReference>
<name>A0A4R7PDQ0_9GAMM</name>
<evidence type="ECO:0000256" key="3">
    <source>
        <dbReference type="ARBA" id="ARBA00022692"/>
    </source>
</evidence>
<dbReference type="SUPFAM" id="SSF103473">
    <property type="entry name" value="MFS general substrate transporter"/>
    <property type="match status" value="1"/>
</dbReference>
<dbReference type="EMBL" id="SOBT01000008">
    <property type="protein sequence ID" value="TDU32238.1"/>
    <property type="molecule type" value="Genomic_DNA"/>
</dbReference>
<organism evidence="8 9">
    <name type="scientific">Panacagrimonas perspica</name>
    <dbReference type="NCBI Taxonomy" id="381431"/>
    <lineage>
        <taxon>Bacteria</taxon>
        <taxon>Pseudomonadati</taxon>
        <taxon>Pseudomonadota</taxon>
        <taxon>Gammaproteobacteria</taxon>
        <taxon>Nevskiales</taxon>
        <taxon>Nevskiaceae</taxon>
        <taxon>Panacagrimonas</taxon>
    </lineage>
</organism>
<evidence type="ECO:0000256" key="2">
    <source>
        <dbReference type="ARBA" id="ARBA00022448"/>
    </source>
</evidence>
<dbReference type="InterPro" id="IPR044770">
    <property type="entry name" value="MFS_spinster-like"/>
</dbReference>
<dbReference type="PANTHER" id="PTHR23505:SF79">
    <property type="entry name" value="PROTEIN SPINSTER"/>
    <property type="match status" value="1"/>
</dbReference>
<dbReference type="PANTHER" id="PTHR23505">
    <property type="entry name" value="SPINSTER"/>
    <property type="match status" value="1"/>
</dbReference>
<evidence type="ECO:0000256" key="6">
    <source>
        <dbReference type="SAM" id="Phobius"/>
    </source>
</evidence>
<keyword evidence="5 6" id="KW-0472">Membrane</keyword>
<keyword evidence="2" id="KW-0813">Transport</keyword>
<evidence type="ECO:0000256" key="5">
    <source>
        <dbReference type="ARBA" id="ARBA00023136"/>
    </source>
</evidence>
<evidence type="ECO:0000256" key="1">
    <source>
        <dbReference type="ARBA" id="ARBA00004141"/>
    </source>
</evidence>
<proteinExistence type="predicted"/>
<feature type="transmembrane region" description="Helical" evidence="6">
    <location>
        <begin position="309"/>
        <end position="330"/>
    </location>
</feature>
<feature type="transmembrane region" description="Helical" evidence="6">
    <location>
        <begin position="86"/>
        <end position="105"/>
    </location>
</feature>
<evidence type="ECO:0000256" key="4">
    <source>
        <dbReference type="ARBA" id="ARBA00022989"/>
    </source>
</evidence>
<comment type="subcellular location">
    <subcellularLocation>
        <location evidence="1">Membrane</location>
        <topology evidence="1">Multi-pass membrane protein</topology>
    </subcellularLocation>
</comment>
<dbReference type="InterPro" id="IPR036259">
    <property type="entry name" value="MFS_trans_sf"/>
</dbReference>
<accession>A0A4R7PDQ0</accession>